<reference evidence="1 2" key="1">
    <citation type="journal article" date="2020" name="Cell">
        <title>Large-Scale Comparative Analyses of Tick Genomes Elucidate Their Genetic Diversity and Vector Capacities.</title>
        <authorList>
            <consortium name="Tick Genome and Microbiome Consortium (TIGMIC)"/>
            <person name="Jia N."/>
            <person name="Wang J."/>
            <person name="Shi W."/>
            <person name="Du L."/>
            <person name="Sun Y."/>
            <person name="Zhan W."/>
            <person name="Jiang J.F."/>
            <person name="Wang Q."/>
            <person name="Zhang B."/>
            <person name="Ji P."/>
            <person name="Bell-Sakyi L."/>
            <person name="Cui X.M."/>
            <person name="Yuan T.T."/>
            <person name="Jiang B.G."/>
            <person name="Yang W.F."/>
            <person name="Lam T.T."/>
            <person name="Chang Q.C."/>
            <person name="Ding S.J."/>
            <person name="Wang X.J."/>
            <person name="Zhu J.G."/>
            <person name="Ruan X.D."/>
            <person name="Zhao L."/>
            <person name="Wei J.T."/>
            <person name="Ye R.Z."/>
            <person name="Que T.C."/>
            <person name="Du C.H."/>
            <person name="Zhou Y.H."/>
            <person name="Cheng J.X."/>
            <person name="Dai P.F."/>
            <person name="Guo W.B."/>
            <person name="Han X.H."/>
            <person name="Huang E.J."/>
            <person name="Li L.F."/>
            <person name="Wei W."/>
            <person name="Gao Y.C."/>
            <person name="Liu J.Z."/>
            <person name="Shao H.Z."/>
            <person name="Wang X."/>
            <person name="Wang C.C."/>
            <person name="Yang T.C."/>
            <person name="Huo Q.B."/>
            <person name="Li W."/>
            <person name="Chen H.Y."/>
            <person name="Chen S.E."/>
            <person name="Zhou L.G."/>
            <person name="Ni X.B."/>
            <person name="Tian J.H."/>
            <person name="Sheng Y."/>
            <person name="Liu T."/>
            <person name="Pan Y.S."/>
            <person name="Xia L.Y."/>
            <person name="Li J."/>
            <person name="Zhao F."/>
            <person name="Cao W.C."/>
        </authorList>
    </citation>
    <scope>NUCLEOTIDE SEQUENCE [LARGE SCALE GENOMIC DNA]</scope>
    <source>
        <strain evidence="1">Iper-2018</strain>
    </source>
</reference>
<name>A0AC60QK63_IXOPE</name>
<keyword evidence="2" id="KW-1185">Reference proteome</keyword>
<comment type="caution">
    <text evidence="1">The sequence shown here is derived from an EMBL/GenBank/DDBJ whole genome shotgun (WGS) entry which is preliminary data.</text>
</comment>
<dbReference type="EMBL" id="JABSTQ010007843">
    <property type="protein sequence ID" value="KAG0435173.1"/>
    <property type="molecule type" value="Genomic_DNA"/>
</dbReference>
<sequence length="120" mass="13741">HRLLKVHSFYGIQVQATIPKAYLQNVGLIKGVPKWYTDNDLNEFLGPTGGIAARRLYQRRENATDIAQPTNRVVLTFRPNTERPDKINLGFTWHEVNECIRGTSKVFQLPVPESHCKVLQ</sequence>
<proteinExistence type="predicted"/>
<accession>A0AC60QK63</accession>
<gene>
    <name evidence="1" type="ORF">HPB47_018646</name>
</gene>
<protein>
    <submittedName>
        <fullName evidence="1">Uncharacterized protein</fullName>
    </submittedName>
</protein>
<organism evidence="1 2">
    <name type="scientific">Ixodes persulcatus</name>
    <name type="common">Taiga tick</name>
    <dbReference type="NCBI Taxonomy" id="34615"/>
    <lineage>
        <taxon>Eukaryota</taxon>
        <taxon>Metazoa</taxon>
        <taxon>Ecdysozoa</taxon>
        <taxon>Arthropoda</taxon>
        <taxon>Chelicerata</taxon>
        <taxon>Arachnida</taxon>
        <taxon>Acari</taxon>
        <taxon>Parasitiformes</taxon>
        <taxon>Ixodida</taxon>
        <taxon>Ixodoidea</taxon>
        <taxon>Ixodidae</taxon>
        <taxon>Ixodinae</taxon>
        <taxon>Ixodes</taxon>
    </lineage>
</organism>
<evidence type="ECO:0000313" key="2">
    <source>
        <dbReference type="Proteomes" id="UP000805193"/>
    </source>
</evidence>
<feature type="non-terminal residue" evidence="1">
    <location>
        <position position="120"/>
    </location>
</feature>
<evidence type="ECO:0000313" key="1">
    <source>
        <dbReference type="EMBL" id="KAG0435173.1"/>
    </source>
</evidence>
<dbReference type="Proteomes" id="UP000805193">
    <property type="component" value="Unassembled WGS sequence"/>
</dbReference>
<feature type="non-terminal residue" evidence="1">
    <location>
        <position position="1"/>
    </location>
</feature>